<gene>
    <name evidence="2" type="ORF">ACFSR0_04860</name>
</gene>
<dbReference type="InterPro" id="IPR025736">
    <property type="entry name" value="PucR_C-HTH_dom"/>
</dbReference>
<dbReference type="Pfam" id="PF13556">
    <property type="entry name" value="HTH_30"/>
    <property type="match status" value="1"/>
</dbReference>
<dbReference type="Gene3D" id="1.10.10.2840">
    <property type="entry name" value="PucR C-terminal helix-turn-helix domain"/>
    <property type="match status" value="1"/>
</dbReference>
<feature type="domain" description="PucR C-terminal helix-turn-helix" evidence="1">
    <location>
        <begin position="340"/>
        <end position="395"/>
    </location>
</feature>
<evidence type="ECO:0000313" key="2">
    <source>
        <dbReference type="EMBL" id="MFD2728757.1"/>
    </source>
</evidence>
<dbReference type="EMBL" id="JBHUMO010000033">
    <property type="protein sequence ID" value="MFD2728757.1"/>
    <property type="molecule type" value="Genomic_DNA"/>
</dbReference>
<dbReference type="InterPro" id="IPR051448">
    <property type="entry name" value="CdaR-like_regulators"/>
</dbReference>
<dbReference type="InterPro" id="IPR042070">
    <property type="entry name" value="PucR_C-HTH_sf"/>
</dbReference>
<dbReference type="PANTHER" id="PTHR33744">
    <property type="entry name" value="CARBOHYDRATE DIACID REGULATOR"/>
    <property type="match status" value="1"/>
</dbReference>
<reference evidence="3" key="1">
    <citation type="journal article" date="2019" name="Int. J. Syst. Evol. Microbiol.">
        <title>The Global Catalogue of Microorganisms (GCM) 10K type strain sequencing project: providing services to taxonomists for standard genome sequencing and annotation.</title>
        <authorList>
            <consortium name="The Broad Institute Genomics Platform"/>
            <consortium name="The Broad Institute Genome Sequencing Center for Infectious Disease"/>
            <person name="Wu L."/>
            <person name="Ma J."/>
        </authorList>
    </citation>
    <scope>NUCLEOTIDE SEQUENCE [LARGE SCALE GENOMIC DNA]</scope>
    <source>
        <strain evidence="3">TISTR 932</strain>
    </source>
</reference>
<comment type="caution">
    <text evidence="2">The sequence shown here is derived from an EMBL/GenBank/DDBJ whole genome shotgun (WGS) entry which is preliminary data.</text>
</comment>
<proteinExistence type="predicted"/>
<dbReference type="PANTHER" id="PTHR33744:SF15">
    <property type="entry name" value="CARBOHYDRATE DIACID REGULATOR"/>
    <property type="match status" value="1"/>
</dbReference>
<organism evidence="2 3">
    <name type="scientific">Enterococcus camelliae</name>
    <dbReference type="NCBI Taxonomy" id="453959"/>
    <lineage>
        <taxon>Bacteria</taxon>
        <taxon>Bacillati</taxon>
        <taxon>Bacillota</taxon>
        <taxon>Bacilli</taxon>
        <taxon>Lactobacillales</taxon>
        <taxon>Enterococcaceae</taxon>
        <taxon>Enterococcus</taxon>
    </lineage>
</organism>
<dbReference type="RefSeq" id="WP_379980464.1">
    <property type="nucleotide sequence ID" value="NZ_JBHUMO010000033.1"/>
</dbReference>
<accession>A0ABW5THV2</accession>
<keyword evidence="3" id="KW-1185">Reference proteome</keyword>
<evidence type="ECO:0000313" key="3">
    <source>
        <dbReference type="Proteomes" id="UP001597427"/>
    </source>
</evidence>
<protein>
    <submittedName>
        <fullName evidence="2">PucR family transcriptional regulator</fullName>
    </submittedName>
</protein>
<sequence length="444" mass="51513">MEELIQKKAALLDLYVSSHSVEEFLSHSSRILNNPLIILDVSYKILAHSDEHLISDAYWKNYVAQGFCSFEYVLKAKQLEPVPDTQENSYFFPCHVCKDTKLVMTLKSQETQIGYLIMLDSQHSLSELDQELFEILGKMLVERLGGKNSRRWSSKNSELVFLDLLAGMIHSNGELADRLEDKTLIKMDYWRVLVCDLSHQKFTDRNYPDPWKEIQKRLQATLHAQFSAYFEDKLVFLYAEEQYTEHRGRLIEFAKTYDLNIGVSSSFSNLMLTSDSYQEAYKCVELADFLLPNKVLVEFYEVQLYTLLPDISIDQAFQKYTHPVLKRLLEYDLVNKADLFGTLYAYLLQHENINQTAICLSLHRNTVRYKLKRAVEIGEFSLDSSISLAQVLLSYQILSYYCLSARNEATHSENQLLEISKAAFFRNVETNCAACTIQSCEFRH</sequence>
<dbReference type="Proteomes" id="UP001597427">
    <property type="component" value="Unassembled WGS sequence"/>
</dbReference>
<name>A0ABW5THV2_9ENTE</name>
<evidence type="ECO:0000259" key="1">
    <source>
        <dbReference type="Pfam" id="PF13556"/>
    </source>
</evidence>